<evidence type="ECO:0000313" key="2">
    <source>
        <dbReference type="EMBL" id="CDZ90386.1"/>
    </source>
</evidence>
<proteinExistence type="predicted"/>
<gene>
    <name evidence="2" type="ORF">RHRU231_710064</name>
</gene>
<feature type="region of interest" description="Disordered" evidence="1">
    <location>
        <begin position="1"/>
        <end position="29"/>
    </location>
</feature>
<feature type="compositionally biased region" description="Basic and acidic residues" evidence="1">
    <location>
        <begin position="1"/>
        <end position="11"/>
    </location>
</feature>
<feature type="region of interest" description="Disordered" evidence="1">
    <location>
        <begin position="53"/>
        <end position="74"/>
    </location>
</feature>
<dbReference type="EMBL" id="CCSD01000085">
    <property type="protein sequence ID" value="CDZ90386.1"/>
    <property type="molecule type" value="Genomic_DNA"/>
</dbReference>
<name>A0A098BRP5_9NOCA</name>
<sequence length="74" mass="7951">MTRTHDNHTMWRESPPIPDGNCGLSDSHSAGAQTVSRFSFDFSSAPQVTVVRAPPAPLERTSGGTGILIRVTEN</sequence>
<accession>A0A098BRP5</accession>
<organism evidence="2 3">
    <name type="scientific">Rhodococcus ruber</name>
    <dbReference type="NCBI Taxonomy" id="1830"/>
    <lineage>
        <taxon>Bacteria</taxon>
        <taxon>Bacillati</taxon>
        <taxon>Actinomycetota</taxon>
        <taxon>Actinomycetes</taxon>
        <taxon>Mycobacteriales</taxon>
        <taxon>Nocardiaceae</taxon>
        <taxon>Rhodococcus</taxon>
    </lineage>
</organism>
<protein>
    <submittedName>
        <fullName evidence="2">Uncharacterized protein</fullName>
    </submittedName>
</protein>
<evidence type="ECO:0000313" key="3">
    <source>
        <dbReference type="Proteomes" id="UP000042997"/>
    </source>
</evidence>
<dbReference type="AlphaFoldDB" id="A0A098BRP5"/>
<reference evidence="2 3" key="1">
    <citation type="journal article" date="2014" name="Genome Announc.">
        <title>Draft Genome Sequence of Propane- and Butane-Oxidizing Actinobacterium Rhodococcus ruber IEGM 231.</title>
        <authorList>
            <person name="Ivshina I.B."/>
            <person name="Kuyukina M.S."/>
            <person name="Krivoruchko A.V."/>
            <person name="Barbe V."/>
            <person name="Fischer C."/>
        </authorList>
    </citation>
    <scope>NUCLEOTIDE SEQUENCE [LARGE SCALE GENOMIC DNA]</scope>
</reference>
<dbReference type="Proteomes" id="UP000042997">
    <property type="component" value="Unassembled WGS sequence"/>
</dbReference>
<evidence type="ECO:0000256" key="1">
    <source>
        <dbReference type="SAM" id="MobiDB-lite"/>
    </source>
</evidence>